<evidence type="ECO:0000313" key="2">
    <source>
        <dbReference type="EMBL" id="MCK8786810.1"/>
    </source>
</evidence>
<name>A0A9X2BZ89_9PROT</name>
<dbReference type="CDD" id="cd07067">
    <property type="entry name" value="HP_PGM_like"/>
    <property type="match status" value="1"/>
</dbReference>
<dbReference type="AlphaFoldDB" id="A0A9X2BZ89"/>
<dbReference type="EMBL" id="JALPRX010000097">
    <property type="protein sequence ID" value="MCK8786810.1"/>
    <property type="molecule type" value="Genomic_DNA"/>
</dbReference>
<organism evidence="2 3">
    <name type="scientific">Roseomonas acroporae</name>
    <dbReference type="NCBI Taxonomy" id="2937791"/>
    <lineage>
        <taxon>Bacteria</taxon>
        <taxon>Pseudomonadati</taxon>
        <taxon>Pseudomonadota</taxon>
        <taxon>Alphaproteobacteria</taxon>
        <taxon>Acetobacterales</taxon>
        <taxon>Roseomonadaceae</taxon>
        <taxon>Roseomonas</taxon>
    </lineage>
</organism>
<dbReference type="SMART" id="SM00855">
    <property type="entry name" value="PGAM"/>
    <property type="match status" value="1"/>
</dbReference>
<dbReference type="InterPro" id="IPR050275">
    <property type="entry name" value="PGM_Phosphatase"/>
</dbReference>
<protein>
    <submittedName>
        <fullName evidence="2">Histidine phosphatase family protein</fullName>
    </submittedName>
</protein>
<gene>
    <name evidence="2" type="ORF">M0638_20775</name>
</gene>
<dbReference type="SUPFAM" id="SSF53254">
    <property type="entry name" value="Phosphoglycerate mutase-like"/>
    <property type="match status" value="1"/>
</dbReference>
<keyword evidence="3" id="KW-1185">Reference proteome</keyword>
<evidence type="ECO:0000256" key="1">
    <source>
        <dbReference type="PIRSR" id="PIRSR613078-3"/>
    </source>
</evidence>
<proteinExistence type="predicted"/>
<accession>A0A9X2BZ89</accession>
<dbReference type="InterPro" id="IPR013078">
    <property type="entry name" value="His_Pase_superF_clade-1"/>
</dbReference>
<feature type="site" description="Transition state stabilizer" evidence="1">
    <location>
        <position position="160"/>
    </location>
</feature>
<dbReference type="GO" id="GO:0016791">
    <property type="term" value="F:phosphatase activity"/>
    <property type="evidence" value="ECO:0007669"/>
    <property type="project" value="TreeGrafter"/>
</dbReference>
<dbReference type="InterPro" id="IPR029033">
    <property type="entry name" value="His_PPase_superfam"/>
</dbReference>
<reference evidence="2" key="1">
    <citation type="submission" date="2022-04" db="EMBL/GenBank/DDBJ databases">
        <title>Roseomonas acroporae sp. nov., isolated from coral Acropora digitifera.</title>
        <authorList>
            <person name="Sun H."/>
        </authorList>
    </citation>
    <scope>NUCLEOTIDE SEQUENCE</scope>
    <source>
        <strain evidence="2">NAR14</strain>
    </source>
</reference>
<sequence length="219" mass="23577">MQTDPNVTRLFLVRHALVEPGARATLYGCLDVPLCRLALAAEAASYRWLAARLPRPARWVCTTLSRTRATAAAIFAAGYPETPLAEEADLVEQHLGEWQGLPHEVVAERLLHPPHPFWPHAGEERPPGGESFGDVVGRVGPVLDRLAAEHAGGDVVVVAHGGSIRASLAHALGLTAHQALTFSILNLSVTRLERHGRDWRVAAVNEEPFALPAPHPATA</sequence>
<dbReference type="RefSeq" id="WP_248668922.1">
    <property type="nucleotide sequence ID" value="NZ_JALPRX010000097.1"/>
</dbReference>
<dbReference type="Gene3D" id="3.40.50.1240">
    <property type="entry name" value="Phosphoglycerate mutase-like"/>
    <property type="match status" value="1"/>
</dbReference>
<dbReference type="GO" id="GO:0005737">
    <property type="term" value="C:cytoplasm"/>
    <property type="evidence" value="ECO:0007669"/>
    <property type="project" value="TreeGrafter"/>
</dbReference>
<dbReference type="PANTHER" id="PTHR48100:SF1">
    <property type="entry name" value="HISTIDINE PHOSPHATASE FAMILY PROTEIN-RELATED"/>
    <property type="match status" value="1"/>
</dbReference>
<comment type="caution">
    <text evidence="2">The sequence shown here is derived from an EMBL/GenBank/DDBJ whole genome shotgun (WGS) entry which is preliminary data.</text>
</comment>
<dbReference type="Proteomes" id="UP001139516">
    <property type="component" value="Unassembled WGS sequence"/>
</dbReference>
<dbReference type="Pfam" id="PF00300">
    <property type="entry name" value="His_Phos_1"/>
    <property type="match status" value="1"/>
</dbReference>
<evidence type="ECO:0000313" key="3">
    <source>
        <dbReference type="Proteomes" id="UP001139516"/>
    </source>
</evidence>
<dbReference type="PANTHER" id="PTHR48100">
    <property type="entry name" value="BROAD-SPECIFICITY PHOSPHATASE YOR283W-RELATED"/>
    <property type="match status" value="1"/>
</dbReference>